<dbReference type="AlphaFoldDB" id="A0A1X0R152"/>
<evidence type="ECO:0000259" key="2">
    <source>
        <dbReference type="PROSITE" id="PS50003"/>
    </source>
</evidence>
<protein>
    <recommendedName>
        <fullName evidence="2">PH domain-containing protein</fullName>
    </recommendedName>
</protein>
<dbReference type="Pfam" id="PF00169">
    <property type="entry name" value="PH"/>
    <property type="match status" value="1"/>
</dbReference>
<dbReference type="SMART" id="SM00233">
    <property type="entry name" value="PH"/>
    <property type="match status" value="1"/>
</dbReference>
<dbReference type="VEuPathDB" id="FungiDB:BCV72DRAFT_229456"/>
<dbReference type="EMBL" id="KV921940">
    <property type="protein sequence ID" value="ORE05668.1"/>
    <property type="molecule type" value="Genomic_DNA"/>
</dbReference>
<dbReference type="InterPro" id="IPR011993">
    <property type="entry name" value="PH-like_dom_sf"/>
</dbReference>
<proteinExistence type="predicted"/>
<dbReference type="Proteomes" id="UP000242414">
    <property type="component" value="Unassembled WGS sequence"/>
</dbReference>
<gene>
    <name evidence="3" type="ORF">BCV72DRAFT_229456</name>
</gene>
<evidence type="ECO:0000256" key="1">
    <source>
        <dbReference type="SAM" id="MobiDB-lite"/>
    </source>
</evidence>
<organism evidence="3">
    <name type="scientific">Rhizopus microsporus var. microsporus</name>
    <dbReference type="NCBI Taxonomy" id="86635"/>
    <lineage>
        <taxon>Eukaryota</taxon>
        <taxon>Fungi</taxon>
        <taxon>Fungi incertae sedis</taxon>
        <taxon>Mucoromycota</taxon>
        <taxon>Mucoromycotina</taxon>
        <taxon>Mucoromycetes</taxon>
        <taxon>Mucorales</taxon>
        <taxon>Mucorineae</taxon>
        <taxon>Rhizopodaceae</taxon>
        <taxon>Rhizopus</taxon>
    </lineage>
</organism>
<feature type="compositionally biased region" description="Low complexity" evidence="1">
    <location>
        <begin position="32"/>
        <end position="42"/>
    </location>
</feature>
<feature type="compositionally biased region" description="Low complexity" evidence="1">
    <location>
        <begin position="59"/>
        <end position="82"/>
    </location>
</feature>
<evidence type="ECO:0000313" key="3">
    <source>
        <dbReference type="EMBL" id="ORE05668.1"/>
    </source>
</evidence>
<dbReference type="OrthoDB" id="185175at2759"/>
<dbReference type="InterPro" id="IPR001849">
    <property type="entry name" value="PH_domain"/>
</dbReference>
<dbReference type="Gene3D" id="2.30.29.30">
    <property type="entry name" value="Pleckstrin-homology domain (PH domain)/Phosphotyrosine-binding domain (PTB)"/>
    <property type="match status" value="1"/>
</dbReference>
<feature type="compositionally biased region" description="Pro residues" evidence="1">
    <location>
        <begin position="268"/>
        <end position="287"/>
    </location>
</feature>
<reference evidence="3" key="1">
    <citation type="journal article" date="2016" name="Proc. Natl. Acad. Sci. U.S.A.">
        <title>Lipid metabolic changes in an early divergent fungus govern the establishment of a mutualistic symbiosis with endobacteria.</title>
        <authorList>
            <person name="Lastovetsky O.A."/>
            <person name="Gaspar M.L."/>
            <person name="Mondo S.J."/>
            <person name="LaButti K.M."/>
            <person name="Sandor L."/>
            <person name="Grigoriev I.V."/>
            <person name="Henry S.A."/>
            <person name="Pawlowska T.E."/>
        </authorList>
    </citation>
    <scope>NUCLEOTIDE SEQUENCE [LARGE SCALE GENOMIC DNA]</scope>
    <source>
        <strain evidence="3">ATCC 52814</strain>
    </source>
</reference>
<feature type="domain" description="PH" evidence="2">
    <location>
        <begin position="109"/>
        <end position="209"/>
    </location>
</feature>
<accession>A0A1X0R152</accession>
<feature type="region of interest" description="Disordered" evidence="1">
    <location>
        <begin position="267"/>
        <end position="287"/>
    </location>
</feature>
<name>A0A1X0R152_RHIZD</name>
<feature type="region of interest" description="Disordered" evidence="1">
    <location>
        <begin position="32"/>
        <end position="82"/>
    </location>
</feature>
<sequence length="287" mass="33191">MATIHNNNNMMEPPAYNNQLKDLFRHSVASTATTVTSTSNSTQRLSTTSLSEDDYCPRHSTSSSHHSHHSSSNNHSIKSKILSKIQSKREENAIAIDPWCISVRYALEHSICSDWMYKYETPTFTFTKSWKKRYFVLVDRIVYVFKSTKPTSPAKEHFVLTADTFVFVTEEFKKGYVIELRKPHFKWYIRCDSVNQMKQWLELMKKIVACIKIGYNGLLTHSILSSIKLTDDYKILIPQSYPKTRPSSHYSRRSMTDIPDWETMIIPPQLPPPRTKPPPVPLPTVSE</sequence>
<dbReference type="SUPFAM" id="SSF50729">
    <property type="entry name" value="PH domain-like"/>
    <property type="match status" value="1"/>
</dbReference>
<dbReference type="PROSITE" id="PS50003">
    <property type="entry name" value="PH_DOMAIN"/>
    <property type="match status" value="1"/>
</dbReference>